<sequence length="431" mass="47154">MTATRTRRWLLRIGAMLLTLVGLTVAAAALLLRAWQAGPDDWAVTVRLGPVERALSVPALVRAATHPVGMWLLDGRRWRTRFGELSWQRYADGHTLYGRCEPCTLHLPALGDTPVALERVAWTLRREGQNRFHGTVGLGQGDRMIRGTWRGELSDAALAVQLHLQQAPIAQYYALFGPGIPELQRARIDGRAIVQLRARLPDGTVQLSTQVDGFEVAGLGTEALRTATPASHCTRPQPAGDPGPWLPQAVIAAEDQRFHEHRGYDPVEMAAAWRRNQRDGAPTRGASTLTQQLAKLAYTGSDRSHVRKLRELLYAVEMERTLGKARILELYLSLAPWGEGTCGAEAAARHLLGKPARQLTPLEAAWLASLLRSPDAQLARWRAAGEVDRAALARIVGGMRGLTSAQRRPLKDRLAHWQPAAPAASGTPAGM</sequence>
<dbReference type="Gene3D" id="1.10.3810.10">
    <property type="entry name" value="Biosynthetic peptidoglycan transglycosylase-like"/>
    <property type="match status" value="1"/>
</dbReference>
<dbReference type="RefSeq" id="WP_104356232.1">
    <property type="nucleotide sequence ID" value="NZ_CP064338.1"/>
</dbReference>
<dbReference type="Proteomes" id="UP000239406">
    <property type="component" value="Unassembled WGS sequence"/>
</dbReference>
<dbReference type="PANTHER" id="PTHR32282">
    <property type="entry name" value="BINDING PROTEIN TRANSPEPTIDASE, PUTATIVE-RELATED"/>
    <property type="match status" value="1"/>
</dbReference>
<dbReference type="InterPro" id="IPR050396">
    <property type="entry name" value="Glycosyltr_51/Transpeptidase"/>
</dbReference>
<reference evidence="3 4" key="1">
    <citation type="submission" date="2018-02" db="EMBL/GenBank/DDBJ databases">
        <title>Reclassifiation of [Polyangium] brachysporum DSM 7029 as Guopingzhaonella breviflexa gen. nov., sp. nov., a member of the family Comamonadaceae.</title>
        <authorList>
            <person name="Tang B."/>
        </authorList>
    </citation>
    <scope>NUCLEOTIDE SEQUENCE [LARGE SCALE GENOMIC DNA]</scope>
    <source>
        <strain evidence="3 4">DSM 15344</strain>
    </source>
</reference>
<dbReference type="PANTHER" id="PTHR32282:SF33">
    <property type="entry name" value="PEPTIDOGLYCAN GLYCOSYLTRANSFERASE"/>
    <property type="match status" value="1"/>
</dbReference>
<gene>
    <name evidence="3" type="ORF">C1702_03125</name>
</gene>
<proteinExistence type="predicted"/>
<protein>
    <submittedName>
        <fullName evidence="3">Glycosyl transferase</fullName>
    </submittedName>
</protein>
<dbReference type="Pfam" id="PF00912">
    <property type="entry name" value="Transgly"/>
    <property type="match status" value="1"/>
</dbReference>
<dbReference type="GO" id="GO:0008955">
    <property type="term" value="F:peptidoglycan glycosyltransferase activity"/>
    <property type="evidence" value="ECO:0007669"/>
    <property type="project" value="TreeGrafter"/>
</dbReference>
<name>A0A2S5T7L9_9BURK</name>
<comment type="caution">
    <text evidence="3">The sequence shown here is derived from an EMBL/GenBank/DDBJ whole genome shotgun (WGS) entry which is preliminary data.</text>
</comment>
<comment type="pathway">
    <text evidence="1">Cell wall biogenesis; peptidoglycan biosynthesis.</text>
</comment>
<dbReference type="SUPFAM" id="SSF53955">
    <property type="entry name" value="Lysozyme-like"/>
    <property type="match status" value="1"/>
</dbReference>
<keyword evidence="2 3" id="KW-0808">Transferase</keyword>
<evidence type="ECO:0000313" key="4">
    <source>
        <dbReference type="Proteomes" id="UP000239406"/>
    </source>
</evidence>
<dbReference type="InterPro" id="IPR036950">
    <property type="entry name" value="PBP_transglycosylase"/>
</dbReference>
<dbReference type="InterPro" id="IPR001264">
    <property type="entry name" value="Glyco_trans_51"/>
</dbReference>
<dbReference type="AlphaFoldDB" id="A0A2S5T7L9"/>
<organism evidence="3 4">
    <name type="scientific">Caldimonas thermodepolymerans</name>
    <dbReference type="NCBI Taxonomy" id="215580"/>
    <lineage>
        <taxon>Bacteria</taxon>
        <taxon>Pseudomonadati</taxon>
        <taxon>Pseudomonadota</taxon>
        <taxon>Betaproteobacteria</taxon>
        <taxon>Burkholderiales</taxon>
        <taxon>Sphaerotilaceae</taxon>
        <taxon>Caldimonas</taxon>
    </lineage>
</organism>
<dbReference type="EMBL" id="PSNY01000003">
    <property type="protein sequence ID" value="PPE70971.1"/>
    <property type="molecule type" value="Genomic_DNA"/>
</dbReference>
<keyword evidence="4" id="KW-1185">Reference proteome</keyword>
<evidence type="ECO:0000256" key="1">
    <source>
        <dbReference type="ARBA" id="ARBA00004752"/>
    </source>
</evidence>
<dbReference type="InterPro" id="IPR023346">
    <property type="entry name" value="Lysozyme-like_dom_sf"/>
</dbReference>
<evidence type="ECO:0000256" key="2">
    <source>
        <dbReference type="ARBA" id="ARBA00022679"/>
    </source>
</evidence>
<evidence type="ECO:0000313" key="3">
    <source>
        <dbReference type="EMBL" id="PPE70971.1"/>
    </source>
</evidence>
<accession>A0A2S5T7L9</accession>